<protein>
    <submittedName>
        <fullName evidence="3">TATA-binding protein-associated factor BTAF1</fullName>
    </submittedName>
</protein>
<sequence length="245" mass="27662">MKSSSKQLGLRNILQECGIRLDETKFRDSGEHRVFISSQLKQMLDVVEKDLFGLHMPNATYVRLDGTVEARRRQSIITSFNADRTIDWVLITSHVGGITLNLSGADTVILLEHDRSPTKDLQAIDRAQSLGQTWTTNAYRLITRGMLKEKIMSIQKFKTHIANAVVNRENSNLESMITEDLLDMFKVHNAKASLAYDSSLDINVGTGKGTKAALAWLGALWEEKQYENEYNMDIFLAEMYTSGKT</sequence>
<dbReference type="SUPFAM" id="SSF52540">
    <property type="entry name" value="P-loop containing nucleoside triphosphate hydrolases"/>
    <property type="match status" value="1"/>
</dbReference>
<evidence type="ECO:0000313" key="4">
    <source>
        <dbReference type="Proteomes" id="UP000247409"/>
    </source>
</evidence>
<dbReference type="STRING" id="448386.A0A2V3IEZ8"/>
<dbReference type="Proteomes" id="UP000247409">
    <property type="component" value="Unassembled WGS sequence"/>
</dbReference>
<organism evidence="3 4">
    <name type="scientific">Gracilariopsis chorda</name>
    <dbReference type="NCBI Taxonomy" id="448386"/>
    <lineage>
        <taxon>Eukaryota</taxon>
        <taxon>Rhodophyta</taxon>
        <taxon>Florideophyceae</taxon>
        <taxon>Rhodymeniophycidae</taxon>
        <taxon>Gracilariales</taxon>
        <taxon>Gracilariaceae</taxon>
        <taxon>Gracilariopsis</taxon>
    </lineage>
</organism>
<proteinExistence type="predicted"/>
<evidence type="ECO:0000256" key="1">
    <source>
        <dbReference type="ARBA" id="ARBA00022801"/>
    </source>
</evidence>
<accession>A0A2V3IEZ8</accession>
<dbReference type="AlphaFoldDB" id="A0A2V3IEZ8"/>
<dbReference type="InterPro" id="IPR049730">
    <property type="entry name" value="SNF2/RAD54-like_C"/>
</dbReference>
<feature type="domain" description="Helicase C-terminal" evidence="2">
    <location>
        <begin position="9"/>
        <end position="177"/>
    </location>
</feature>
<dbReference type="InterPro" id="IPR001650">
    <property type="entry name" value="Helicase_C-like"/>
</dbReference>
<dbReference type="GO" id="GO:0017025">
    <property type="term" value="F:TBP-class protein binding"/>
    <property type="evidence" value="ECO:0007669"/>
    <property type="project" value="InterPro"/>
</dbReference>
<evidence type="ECO:0000313" key="3">
    <source>
        <dbReference type="EMBL" id="PXF40644.1"/>
    </source>
</evidence>
<keyword evidence="4" id="KW-1185">Reference proteome</keyword>
<dbReference type="EMBL" id="NBIV01000273">
    <property type="protein sequence ID" value="PXF40644.1"/>
    <property type="molecule type" value="Genomic_DNA"/>
</dbReference>
<dbReference type="PROSITE" id="PS51194">
    <property type="entry name" value="HELICASE_CTER"/>
    <property type="match status" value="1"/>
</dbReference>
<keyword evidence="1" id="KW-0378">Hydrolase</keyword>
<dbReference type="InterPro" id="IPR027417">
    <property type="entry name" value="P-loop_NTPase"/>
</dbReference>
<dbReference type="Pfam" id="PF00271">
    <property type="entry name" value="Helicase_C"/>
    <property type="match status" value="1"/>
</dbReference>
<dbReference type="CDD" id="cd18793">
    <property type="entry name" value="SF2_C_SNF"/>
    <property type="match status" value="1"/>
</dbReference>
<dbReference type="OrthoDB" id="10252227at2759"/>
<dbReference type="Gene3D" id="3.40.50.300">
    <property type="entry name" value="P-loop containing nucleotide triphosphate hydrolases"/>
    <property type="match status" value="1"/>
</dbReference>
<dbReference type="GO" id="GO:0003677">
    <property type="term" value="F:DNA binding"/>
    <property type="evidence" value="ECO:0007669"/>
    <property type="project" value="InterPro"/>
</dbReference>
<dbReference type="PANTHER" id="PTHR36498:SF1">
    <property type="entry name" value="TATA-BINDING PROTEIN-ASSOCIATED FACTOR 172"/>
    <property type="match status" value="1"/>
</dbReference>
<name>A0A2V3IEZ8_9FLOR</name>
<dbReference type="SMART" id="SM00490">
    <property type="entry name" value="HELICc"/>
    <property type="match status" value="1"/>
</dbReference>
<dbReference type="PANTHER" id="PTHR36498">
    <property type="entry name" value="TATA-BINDING PROTEIN-ASSOCIATED FACTOR 172"/>
    <property type="match status" value="1"/>
</dbReference>
<dbReference type="GO" id="GO:0016887">
    <property type="term" value="F:ATP hydrolysis activity"/>
    <property type="evidence" value="ECO:0007669"/>
    <property type="project" value="InterPro"/>
</dbReference>
<evidence type="ECO:0000259" key="2">
    <source>
        <dbReference type="PROSITE" id="PS51194"/>
    </source>
</evidence>
<gene>
    <name evidence="3" type="ORF">BWQ96_09641</name>
</gene>
<dbReference type="InterPro" id="IPR044972">
    <property type="entry name" value="Mot1"/>
</dbReference>
<comment type="caution">
    <text evidence="3">The sequence shown here is derived from an EMBL/GenBank/DDBJ whole genome shotgun (WGS) entry which is preliminary data.</text>
</comment>
<reference evidence="3 4" key="1">
    <citation type="journal article" date="2018" name="Mol. Biol. Evol.">
        <title>Analysis of the draft genome of the red seaweed Gracilariopsis chorda provides insights into genome size evolution in Rhodophyta.</title>
        <authorList>
            <person name="Lee J."/>
            <person name="Yang E.C."/>
            <person name="Graf L."/>
            <person name="Yang J.H."/>
            <person name="Qiu H."/>
            <person name="Zel Zion U."/>
            <person name="Chan C.X."/>
            <person name="Stephens T.G."/>
            <person name="Weber A.P.M."/>
            <person name="Boo G.H."/>
            <person name="Boo S.M."/>
            <person name="Kim K.M."/>
            <person name="Shin Y."/>
            <person name="Jung M."/>
            <person name="Lee S.J."/>
            <person name="Yim H.S."/>
            <person name="Lee J.H."/>
            <person name="Bhattacharya D."/>
            <person name="Yoon H.S."/>
        </authorList>
    </citation>
    <scope>NUCLEOTIDE SEQUENCE [LARGE SCALE GENOMIC DNA]</scope>
    <source>
        <strain evidence="3 4">SKKU-2015</strain>
        <tissue evidence="3">Whole body</tissue>
    </source>
</reference>